<dbReference type="NCBIfam" id="TIGR02614">
    <property type="entry name" value="ftsW"/>
    <property type="match status" value="1"/>
</dbReference>
<evidence type="ECO:0000256" key="4">
    <source>
        <dbReference type="ARBA" id="ARBA00022618"/>
    </source>
</evidence>
<evidence type="ECO:0000256" key="8">
    <source>
        <dbReference type="ARBA" id="ARBA00022960"/>
    </source>
</evidence>
<dbReference type="InterPro" id="IPR013437">
    <property type="entry name" value="FtsW"/>
</dbReference>
<keyword evidence="3 16" id="KW-1003">Cell membrane</keyword>
<evidence type="ECO:0000256" key="12">
    <source>
        <dbReference type="ARBA" id="ARBA00023306"/>
    </source>
</evidence>
<dbReference type="RefSeq" id="WP_215818388.1">
    <property type="nucleotide sequence ID" value="NZ_JAGSOY010000005.1"/>
</dbReference>
<comment type="pathway">
    <text evidence="2 16">Cell wall biogenesis; peptidoglycan biosynthesis.</text>
</comment>
<evidence type="ECO:0000256" key="7">
    <source>
        <dbReference type="ARBA" id="ARBA00022692"/>
    </source>
</evidence>
<feature type="transmembrane region" description="Helical" evidence="16">
    <location>
        <begin position="172"/>
        <end position="189"/>
    </location>
</feature>
<evidence type="ECO:0000256" key="10">
    <source>
        <dbReference type="ARBA" id="ARBA00022989"/>
    </source>
</evidence>
<feature type="transmembrane region" description="Helical" evidence="16">
    <location>
        <begin position="196"/>
        <end position="216"/>
    </location>
</feature>
<proteinExistence type="inferred from homology"/>
<keyword evidence="11 16" id="KW-0472">Membrane</keyword>
<evidence type="ECO:0000256" key="1">
    <source>
        <dbReference type="ARBA" id="ARBA00004651"/>
    </source>
</evidence>
<evidence type="ECO:0000256" key="3">
    <source>
        <dbReference type="ARBA" id="ARBA00022475"/>
    </source>
</evidence>
<dbReference type="InterPro" id="IPR018365">
    <property type="entry name" value="Cell_cycle_FtsW-rel_CS"/>
</dbReference>
<feature type="transmembrane region" description="Helical" evidence="16">
    <location>
        <begin position="60"/>
        <end position="80"/>
    </location>
</feature>
<keyword evidence="5 16" id="KW-0328">Glycosyltransferase</keyword>
<feature type="transmembrane region" description="Helical" evidence="16">
    <location>
        <begin position="149"/>
        <end position="166"/>
    </location>
</feature>
<evidence type="ECO:0000256" key="11">
    <source>
        <dbReference type="ARBA" id="ARBA00023136"/>
    </source>
</evidence>
<feature type="transmembrane region" description="Helical" evidence="16">
    <location>
        <begin position="281"/>
        <end position="301"/>
    </location>
</feature>
<keyword evidence="7 16" id="KW-0812">Transmembrane</keyword>
<evidence type="ECO:0000256" key="2">
    <source>
        <dbReference type="ARBA" id="ARBA00004752"/>
    </source>
</evidence>
<keyword evidence="13 16" id="KW-0961">Cell wall biogenesis/degradation</keyword>
<reference evidence="17 18" key="1">
    <citation type="submission" date="2021-04" db="EMBL/GenBank/DDBJ databases">
        <authorList>
            <person name="Pira H."/>
            <person name="Risdian C."/>
            <person name="Wink J."/>
        </authorList>
    </citation>
    <scope>NUCLEOTIDE SEQUENCE [LARGE SCALE GENOMIC DNA]</scope>
    <source>
        <strain evidence="17 18">WH53</strain>
    </source>
</reference>
<evidence type="ECO:0000256" key="15">
    <source>
        <dbReference type="ARBA" id="ARBA00049902"/>
    </source>
</evidence>
<dbReference type="PANTHER" id="PTHR30474:SF2">
    <property type="entry name" value="PEPTIDOGLYCAN GLYCOSYLTRANSFERASE FTSW-RELATED"/>
    <property type="match status" value="1"/>
</dbReference>
<dbReference type="Pfam" id="PF01098">
    <property type="entry name" value="FTSW_RODA_SPOVE"/>
    <property type="match status" value="1"/>
</dbReference>
<evidence type="ECO:0000313" key="17">
    <source>
        <dbReference type="EMBL" id="MBU2710227.1"/>
    </source>
</evidence>
<evidence type="ECO:0000256" key="5">
    <source>
        <dbReference type="ARBA" id="ARBA00022676"/>
    </source>
</evidence>
<dbReference type="Proteomes" id="UP000690515">
    <property type="component" value="Unassembled WGS sequence"/>
</dbReference>
<dbReference type="EMBL" id="JAGSOY010000005">
    <property type="protein sequence ID" value="MBU2710227.1"/>
    <property type="molecule type" value="Genomic_DNA"/>
</dbReference>
<dbReference type="PROSITE" id="PS00428">
    <property type="entry name" value="FTSW_RODA_SPOVE"/>
    <property type="match status" value="1"/>
</dbReference>
<evidence type="ECO:0000256" key="6">
    <source>
        <dbReference type="ARBA" id="ARBA00022679"/>
    </source>
</evidence>
<keyword evidence="8 16" id="KW-0133">Cell shape</keyword>
<keyword evidence="12 16" id="KW-0131">Cell cycle</keyword>
<evidence type="ECO:0000256" key="14">
    <source>
        <dbReference type="ARBA" id="ARBA00038053"/>
    </source>
</evidence>
<feature type="transmembrane region" description="Helical" evidence="16">
    <location>
        <begin position="86"/>
        <end position="103"/>
    </location>
</feature>
<evidence type="ECO:0000256" key="9">
    <source>
        <dbReference type="ARBA" id="ARBA00022984"/>
    </source>
</evidence>
<comment type="function">
    <text evidence="16">Peptidoglycan polymerase that is essential for cell division.</text>
</comment>
<comment type="caution">
    <text evidence="17">The sequence shown here is derived from an EMBL/GenBank/DDBJ whole genome shotgun (WGS) entry which is preliminary data.</text>
</comment>
<comment type="similarity">
    <text evidence="14 16">Belongs to the SEDS family. FtsW subfamily.</text>
</comment>
<keyword evidence="9 16" id="KW-0573">Peptidoglycan synthesis</keyword>
<sequence>MTKSWWPWISKNNVAMAYDLPLVVASIMLIATGLVMVTSASTEIAYSQYDDVFYFCIRQLLYLSVSFVMVISVLMVPMSWWESKGWLLFLSSLLMLSAVLLVGREINGSKRWVSLGIANFQPSELAKVFIIIYLAGYLVRRQEEVRQRWSGFLKPMCLLALVVFLLLLEPDFGAAVVLISAVVGMLFLAGVKLSHFILMLMACGGAVALMAFSQAYRLQRLTTYIDPWAHQFDSGYQLTQALIAFGRGEWFGVGLGNSIQKLFYLPEAHTDFVFAVLAEEFGLIGALFVVFMLVFVAWRALCIGVEAERENSLFSAYIAYGLGLLLGMQALINIGVNTGLLPTKGLTLPLLSYGGSSLLVSCMAVAFLLRIDFETRRSRASVKSKSRSKRRE</sequence>
<comment type="subcellular location">
    <subcellularLocation>
        <location evidence="16">Cell inner membrane</location>
        <topology evidence="16">Multi-pass membrane protein</topology>
    </subcellularLocation>
    <subcellularLocation>
        <location evidence="1">Cell membrane</location>
        <topology evidence="1">Multi-pass membrane protein</topology>
    </subcellularLocation>
    <text evidence="16">Localizes to the division septum.</text>
</comment>
<feature type="transmembrane region" description="Helical" evidence="16">
    <location>
        <begin position="348"/>
        <end position="369"/>
    </location>
</feature>
<protein>
    <recommendedName>
        <fullName evidence="16">Probable peptidoglycan glycosyltransferase FtsW</fullName>
        <shortName evidence="16">PGT</shortName>
        <ecNumber evidence="16">2.4.99.28</ecNumber>
    </recommendedName>
    <alternativeName>
        <fullName evidence="16">Cell division protein FtsW</fullName>
    </alternativeName>
    <alternativeName>
        <fullName evidence="16">Cell wall polymerase</fullName>
    </alternativeName>
    <alternativeName>
        <fullName evidence="16">Peptidoglycan polymerase</fullName>
        <shortName evidence="16">PG polymerase</shortName>
    </alternativeName>
</protein>
<evidence type="ECO:0000256" key="13">
    <source>
        <dbReference type="ARBA" id="ARBA00023316"/>
    </source>
</evidence>
<dbReference type="PANTHER" id="PTHR30474">
    <property type="entry name" value="CELL CYCLE PROTEIN"/>
    <property type="match status" value="1"/>
</dbReference>
<keyword evidence="10 16" id="KW-1133">Transmembrane helix</keyword>
<gene>
    <name evidence="16 17" type="primary">ftsW</name>
    <name evidence="17" type="ORF">KCG35_04075</name>
</gene>
<dbReference type="InterPro" id="IPR001182">
    <property type="entry name" value="FtsW/RodA"/>
</dbReference>
<accession>A0ABS5Z849</accession>
<name>A0ABS5Z849_9GAMM</name>
<keyword evidence="4 16" id="KW-0132">Cell division</keyword>
<organism evidence="17 18">
    <name type="scientific">Zooshikella harenae</name>
    <dbReference type="NCBI Taxonomy" id="2827238"/>
    <lineage>
        <taxon>Bacteria</taxon>
        <taxon>Pseudomonadati</taxon>
        <taxon>Pseudomonadota</taxon>
        <taxon>Gammaproteobacteria</taxon>
        <taxon>Oceanospirillales</taxon>
        <taxon>Zooshikellaceae</taxon>
        <taxon>Zooshikella</taxon>
    </lineage>
</organism>
<keyword evidence="6 16" id="KW-0808">Transferase</keyword>
<evidence type="ECO:0000313" key="18">
    <source>
        <dbReference type="Proteomes" id="UP000690515"/>
    </source>
</evidence>
<comment type="catalytic activity">
    <reaction evidence="15 16">
        <text>[GlcNAc-(1-&gt;4)-Mur2Ac(oyl-L-Ala-gamma-D-Glu-L-Lys-D-Ala-D-Ala)](n)-di-trans,octa-cis-undecaprenyl diphosphate + beta-D-GlcNAc-(1-&gt;4)-Mur2Ac(oyl-L-Ala-gamma-D-Glu-L-Lys-D-Ala-D-Ala)-di-trans,octa-cis-undecaprenyl diphosphate = [GlcNAc-(1-&gt;4)-Mur2Ac(oyl-L-Ala-gamma-D-Glu-L-Lys-D-Ala-D-Ala)](n+1)-di-trans,octa-cis-undecaprenyl diphosphate + di-trans,octa-cis-undecaprenyl diphosphate + H(+)</text>
        <dbReference type="Rhea" id="RHEA:23708"/>
        <dbReference type="Rhea" id="RHEA-COMP:9602"/>
        <dbReference type="Rhea" id="RHEA-COMP:9603"/>
        <dbReference type="ChEBI" id="CHEBI:15378"/>
        <dbReference type="ChEBI" id="CHEBI:58405"/>
        <dbReference type="ChEBI" id="CHEBI:60033"/>
        <dbReference type="ChEBI" id="CHEBI:78435"/>
        <dbReference type="EC" id="2.4.99.28"/>
    </reaction>
</comment>
<feature type="transmembrane region" description="Helical" evidence="16">
    <location>
        <begin position="313"/>
        <end position="336"/>
    </location>
</feature>
<keyword evidence="18" id="KW-1185">Reference proteome</keyword>
<keyword evidence="16" id="KW-0997">Cell inner membrane</keyword>
<feature type="transmembrane region" description="Helical" evidence="16">
    <location>
        <begin position="20"/>
        <end position="40"/>
    </location>
</feature>
<dbReference type="HAMAP" id="MF_00913">
    <property type="entry name" value="PGT_FtsW_proteobact"/>
    <property type="match status" value="1"/>
</dbReference>
<evidence type="ECO:0000256" key="16">
    <source>
        <dbReference type="HAMAP-Rule" id="MF_00913"/>
    </source>
</evidence>
<dbReference type="EC" id="2.4.99.28" evidence="16"/>